<keyword evidence="2" id="KW-1185">Reference proteome</keyword>
<sequence length="381" mass="44219">MPRNLAKFNKKYAVIGCGHNHGHCSEKGQLHPEEDYYSIDIQQHLQPDFVFDVTTTLPQDLYQRFEIVFLENLDWYAYNLAPEYLSKLKLPEIERNGFENIYDMTRDDGFIVISGCPRLKPFRNSIKELKYVEITRDPCPNKMEVVIIPKNQTIPEEEIDHYIRSNPEIVRLIEALNKINYFPQGIHKFKYCEKNYEEFGRGFIGDELLSVNQPQIVLNQKIPQIANVYKKLFDLTVFCQNNPRYGNLRGAVVMPLAFACNVNTPPSNMKNINHLNLLELFSDELQRQIDNFFQNPEDIIKRDIHIFQEKISLLLAKYKRKFAIQDNNAGGLFGAVTNFFSTPTLNFYVSALEAAVADLTNLSRHNQPDFEELTDYGCTIS</sequence>
<comment type="caution">
    <text evidence="1">The sequence shown here is derived from an EMBL/GenBank/DDBJ whole genome shotgun (WGS) entry which is preliminary data.</text>
</comment>
<dbReference type="Proteomes" id="UP001595758">
    <property type="component" value="Unassembled WGS sequence"/>
</dbReference>
<reference evidence="2" key="1">
    <citation type="journal article" date="2019" name="Int. J. Syst. Evol. Microbiol.">
        <title>The Global Catalogue of Microorganisms (GCM) 10K type strain sequencing project: providing services to taxonomists for standard genome sequencing and annotation.</title>
        <authorList>
            <consortium name="The Broad Institute Genomics Platform"/>
            <consortium name="The Broad Institute Genome Sequencing Center for Infectious Disease"/>
            <person name="Wu L."/>
            <person name="Ma J."/>
        </authorList>
    </citation>
    <scope>NUCLEOTIDE SEQUENCE [LARGE SCALE GENOMIC DNA]</scope>
    <source>
        <strain evidence="2">CCUG 59858</strain>
    </source>
</reference>
<evidence type="ECO:0000313" key="2">
    <source>
        <dbReference type="Proteomes" id="UP001595758"/>
    </source>
</evidence>
<gene>
    <name evidence="1" type="ORF">ACFORL_04165</name>
</gene>
<proteinExistence type="predicted"/>
<dbReference type="RefSeq" id="WP_382341391.1">
    <property type="nucleotide sequence ID" value="NZ_JBHSAB010000004.1"/>
</dbReference>
<dbReference type="EMBL" id="JBHSAB010000004">
    <property type="protein sequence ID" value="MFC3908270.1"/>
    <property type="molecule type" value="Genomic_DNA"/>
</dbReference>
<evidence type="ECO:0000313" key="1">
    <source>
        <dbReference type="EMBL" id="MFC3908270.1"/>
    </source>
</evidence>
<name>A0ABV8CE04_9GAMM</name>
<protein>
    <submittedName>
        <fullName evidence="1">Uncharacterized protein</fullName>
    </submittedName>
</protein>
<accession>A0ABV8CE04</accession>
<organism evidence="1 2">
    <name type="scientific">Legionella dresdenensis</name>
    <dbReference type="NCBI Taxonomy" id="450200"/>
    <lineage>
        <taxon>Bacteria</taxon>
        <taxon>Pseudomonadati</taxon>
        <taxon>Pseudomonadota</taxon>
        <taxon>Gammaproteobacteria</taxon>
        <taxon>Legionellales</taxon>
        <taxon>Legionellaceae</taxon>
        <taxon>Legionella</taxon>
    </lineage>
</organism>